<evidence type="ECO:0000256" key="12">
    <source>
        <dbReference type="SAM" id="MobiDB-lite"/>
    </source>
</evidence>
<proteinExistence type="inferred from homology"/>
<dbReference type="GO" id="GO:0000045">
    <property type="term" value="P:autophagosome assembly"/>
    <property type="evidence" value="ECO:0007669"/>
    <property type="project" value="TreeGrafter"/>
</dbReference>
<feature type="region of interest" description="Disordered" evidence="12">
    <location>
        <begin position="384"/>
        <end position="414"/>
    </location>
</feature>
<feature type="compositionally biased region" description="Low complexity" evidence="12">
    <location>
        <begin position="118"/>
        <end position="133"/>
    </location>
</feature>
<dbReference type="GO" id="GO:0034727">
    <property type="term" value="P:piecemeal microautophagy of the nucleus"/>
    <property type="evidence" value="ECO:0007669"/>
    <property type="project" value="TreeGrafter"/>
</dbReference>
<evidence type="ECO:0000313" key="14">
    <source>
        <dbReference type="Proteomes" id="UP000193922"/>
    </source>
</evidence>
<dbReference type="OrthoDB" id="18982at2759"/>
<evidence type="ECO:0000256" key="3">
    <source>
        <dbReference type="ARBA" id="ARBA00009714"/>
    </source>
</evidence>
<dbReference type="GO" id="GO:0032266">
    <property type="term" value="F:phosphatidylinositol-3-phosphate binding"/>
    <property type="evidence" value="ECO:0007669"/>
    <property type="project" value="TreeGrafter"/>
</dbReference>
<evidence type="ECO:0000256" key="6">
    <source>
        <dbReference type="ARBA" id="ARBA00022824"/>
    </source>
</evidence>
<feature type="compositionally biased region" description="Polar residues" evidence="12">
    <location>
        <begin position="1546"/>
        <end position="1560"/>
    </location>
</feature>
<comment type="subcellular location">
    <subcellularLocation>
        <location evidence="1">Endoplasmic reticulum membrane</location>
        <topology evidence="1">Peripheral membrane protein</topology>
    </subcellularLocation>
    <subcellularLocation>
        <location evidence="2">Preautophagosomal structure membrane</location>
        <topology evidence="2">Peripheral membrane protein</topology>
    </subcellularLocation>
</comment>
<feature type="region of interest" description="Disordered" evidence="12">
    <location>
        <begin position="118"/>
        <end position="137"/>
    </location>
</feature>
<dbReference type="GO" id="GO:0061709">
    <property type="term" value="P:reticulophagy"/>
    <property type="evidence" value="ECO:0007669"/>
    <property type="project" value="TreeGrafter"/>
</dbReference>
<keyword evidence="7" id="KW-0072">Autophagy</keyword>
<evidence type="ECO:0000256" key="7">
    <source>
        <dbReference type="ARBA" id="ARBA00023006"/>
    </source>
</evidence>
<feature type="region of interest" description="Disordered" evidence="12">
    <location>
        <begin position="292"/>
        <end position="322"/>
    </location>
</feature>
<dbReference type="GO" id="GO:0000422">
    <property type="term" value="P:autophagy of mitochondrion"/>
    <property type="evidence" value="ECO:0007669"/>
    <property type="project" value="TreeGrafter"/>
</dbReference>
<evidence type="ECO:0000256" key="2">
    <source>
        <dbReference type="ARBA" id="ARBA00004623"/>
    </source>
</evidence>
<protein>
    <recommendedName>
        <fullName evidence="4">Autophagy-related protein 2</fullName>
    </recommendedName>
</protein>
<evidence type="ECO:0000256" key="10">
    <source>
        <dbReference type="ARBA" id="ARBA00024479"/>
    </source>
</evidence>
<keyword evidence="5" id="KW-0813">Transport</keyword>
<gene>
    <name evidence="13" type="ORF">DL89DRAFT_162874</name>
</gene>
<dbReference type="GO" id="GO:0043495">
    <property type="term" value="F:protein-membrane adaptor activity"/>
    <property type="evidence" value="ECO:0007669"/>
    <property type="project" value="TreeGrafter"/>
</dbReference>
<dbReference type="InterPro" id="IPR026849">
    <property type="entry name" value="ATG2"/>
</dbReference>
<accession>A0A1Y1W7P6</accession>
<reference evidence="13 14" key="1">
    <citation type="submission" date="2016-07" db="EMBL/GenBank/DDBJ databases">
        <title>Pervasive Adenine N6-methylation of Active Genes in Fungi.</title>
        <authorList>
            <consortium name="DOE Joint Genome Institute"/>
            <person name="Mondo S.J."/>
            <person name="Dannebaum R.O."/>
            <person name="Kuo R.C."/>
            <person name="Labutti K."/>
            <person name="Haridas S."/>
            <person name="Kuo A."/>
            <person name="Salamov A."/>
            <person name="Ahrendt S.R."/>
            <person name="Lipzen A."/>
            <person name="Sullivan W."/>
            <person name="Andreopoulos W.B."/>
            <person name="Clum A."/>
            <person name="Lindquist E."/>
            <person name="Daum C."/>
            <person name="Ramamoorthy G.K."/>
            <person name="Gryganskyi A."/>
            <person name="Culley D."/>
            <person name="Magnuson J.K."/>
            <person name="James T.Y."/>
            <person name="O'Malley M.A."/>
            <person name="Stajich J.E."/>
            <person name="Spatafora J.W."/>
            <person name="Visel A."/>
            <person name="Grigoriev I.V."/>
        </authorList>
    </citation>
    <scope>NUCLEOTIDE SEQUENCE [LARGE SCALE GENOMIC DNA]</scope>
    <source>
        <strain evidence="13 14">ATCC 12442</strain>
    </source>
</reference>
<dbReference type="GO" id="GO:0061723">
    <property type="term" value="P:glycophagy"/>
    <property type="evidence" value="ECO:0007669"/>
    <property type="project" value="TreeGrafter"/>
</dbReference>
<feature type="region of interest" description="Disordered" evidence="12">
    <location>
        <begin position="834"/>
        <end position="876"/>
    </location>
</feature>
<dbReference type="GO" id="GO:0034045">
    <property type="term" value="C:phagophore assembly site membrane"/>
    <property type="evidence" value="ECO:0007669"/>
    <property type="project" value="UniProtKB-SubCell"/>
</dbReference>
<keyword evidence="6" id="KW-0256">Endoplasmic reticulum</keyword>
<name>A0A1Y1W7P6_9FUNG</name>
<dbReference type="Pfam" id="PF13329">
    <property type="entry name" value="ATG2_CAD"/>
    <property type="match status" value="2"/>
</dbReference>
<organism evidence="13 14">
    <name type="scientific">Linderina pennispora</name>
    <dbReference type="NCBI Taxonomy" id="61395"/>
    <lineage>
        <taxon>Eukaryota</taxon>
        <taxon>Fungi</taxon>
        <taxon>Fungi incertae sedis</taxon>
        <taxon>Zoopagomycota</taxon>
        <taxon>Kickxellomycotina</taxon>
        <taxon>Kickxellomycetes</taxon>
        <taxon>Kickxellales</taxon>
        <taxon>Kickxellaceae</taxon>
        <taxon>Linderina</taxon>
    </lineage>
</organism>
<dbReference type="GO" id="GO:0006869">
    <property type="term" value="P:lipid transport"/>
    <property type="evidence" value="ECO:0007669"/>
    <property type="project" value="UniProtKB-KW"/>
</dbReference>
<evidence type="ECO:0000256" key="8">
    <source>
        <dbReference type="ARBA" id="ARBA00023055"/>
    </source>
</evidence>
<feature type="region of interest" description="Disordered" evidence="12">
    <location>
        <begin position="1350"/>
        <end position="1395"/>
    </location>
</feature>
<evidence type="ECO:0000256" key="5">
    <source>
        <dbReference type="ARBA" id="ARBA00022448"/>
    </source>
</evidence>
<keyword evidence="14" id="KW-1185">Reference proteome</keyword>
<keyword evidence="9" id="KW-0472">Membrane</keyword>
<dbReference type="STRING" id="61395.A0A1Y1W7P6"/>
<dbReference type="GO" id="GO:0005789">
    <property type="term" value="C:endoplasmic reticulum membrane"/>
    <property type="evidence" value="ECO:0007669"/>
    <property type="project" value="UniProtKB-SubCell"/>
</dbReference>
<dbReference type="PANTHER" id="PTHR13190">
    <property type="entry name" value="AUTOPHAGY-RELATED 2, ISOFORM A"/>
    <property type="match status" value="1"/>
</dbReference>
<feature type="compositionally biased region" description="Basic and acidic residues" evidence="12">
    <location>
        <begin position="292"/>
        <end position="308"/>
    </location>
</feature>
<keyword evidence="8" id="KW-0445">Lipid transport</keyword>
<evidence type="ECO:0000313" key="13">
    <source>
        <dbReference type="EMBL" id="ORX69570.1"/>
    </source>
</evidence>
<sequence>MWPSSWSVQLPSWAVSNSLQKRLVKFLLRRTVGQFLKTELDDANLDVQLSSGQMQLKNVELSEESLNDAIAGLPIVVSSGQIGRISVSIPWSQLWTGNCELQIEELVVKAKVIDEADLSGPSGSPGSADGASPHVGKPNLAESVAMMTEGGASILTSSVFIADDFLRGESLGYEDVFLNKDVERMVANAHEERAQYYSRTQSADVHATGKKQSPWPNNLQAGLQDIDDLPAPEEPGGSIQGLQVVSEMVDRIISAVNIRVKTVRVECAMPGRGGRREGSTVKVTVDSVEFKDERARDRAERRAKKAEPESAPVTSSTPDGHPAGIEYKVVEFHTLSKVLEIQGLHVYLVPPPGDTDVLPSAILSTFSQPIAAHLRMHRRMPFSELAPVQPADSQGRRRASNSSESLYMGPMPGEFREAKPMEITQVQRVRNRSNEDAMASGWDVSVEVDDIAVVVTKEQLAGIADIAEALGLVAKQRSQSQEAWDKYQKAYGEQVLDEATAKLARWVSLKCRHIYMAVVPTESAAVNDWHKGSLAVLRLKLEAVKHIGVYMKRIGTRWESSAVGSQTSSKNDSPVYLDTEFWAEKTRGTAQTATSSVAVTTAYVRQLSIYDSDPSARPVVQPLISIDRSLVETKGNSEMYDIWACKRDCDAVLSINIGPVCFIANKELADRLSAYRGLFDNLPLNSQAASSAQTPMHAGVVAQSIAGDIDRLMGELNASAEDKAPSNIAVCSPLIRTWIQLPTTAAKHSGSRKDEASGHFCVDFIDAVITNVVKGTATSSRARDDVPDGHMRDPHIQELLESRKNVAGSGIRLECEELRVSVQAMEGSSKLEHIGSVHEPSDRQGSGSIPRPHIEVTTVPRPLHGERGSTKRPPAFDAFSSVDDDIRVRMAPESEHLTSIDFERMAVEQSQFIVSCHLPEIEVQLGRTAYKRINAIINEFLVWQAMQDEEAKESESLGARFSVLVDMPVMRTEVDTSDEASVTIGHGAQPRIEQRITLLSTRMFITNAMIESGRMYVSGEANQVRLSSYKDSMEVDIPLSHSFATPADPMSTPQVSVYMLTTPSITQETEVVLKTAWTTFEYSRDSTCLRDLESFFASTGTSGLVQPPPKPMRLSLNVRNTSLRWHPNQRSLRSAVISLDSLAVIVGLNLPGPDRDREKLRYYIEGLTVLGQAEGSHTGIPSPVSSDMWVETGRFWRDYGYAVLVHADMIDVGFRTKEEDIEIKLGGQSLVVDACADSIGILPGILQSLVRDIKGEEPEVVQQEKKVRRAKRAERQANPQVLEQATDDIFGDIEDDAFSAPPVPHRDVQDDYDFTYDFEHGRDDVGKLMEGYFAPHQQPDTIEEYEVVGGGAMPPAPPRPADAGYPSYSRSSKGKEPLVDVDSMSSTSGLSSDEDGVFGYSRSARRRFSGQREFSADDIRVAHPDSVTSSVHGIQLPPQPQILTETSGDVVKVSVDSGDEKGALDDKFEIIDNYFAVPAPGELSEDNPLEGTTDRILTAALDVAKVEINLHSGQDWYDSVSSPRPRNSPSDALFLPSYLDELNDAPNSMQSSAYGRTSLSLPEARGLPVSPKRSPRLPMRRSVKPKVRLRATQVHVEFDMFAESSALSYDLGLSIGLLEVLDEVESSEWSKMLTRRRDPKTGLPASLHSLANARNRQLFTAGTADSDRVTSGWAWWASRWKESSAEPMVCVRIEAVRPYAGVETEELRMDVEICPIRCYIHQEALDFILSFFEEAERNQTKQVKQGTAKQLYFQIVRVAPLNVIFDYKPRRIRANPPSPGLSSTAKQKPAMELLNFFPLEDAEMTLNTVKVRGVAGIAKLVRGLGNAWLPHLTQTQIPGVVSGVTPIRSLVNLGSGVADLVILPLEQYRKDGRLVQGIKRGAKSFARTTALEAIQLGAKVAVNTQTLLEQAGDILNVDVGGELEEIEVDLNDWPDYVSEQSSSTAAAARRGSFGTSKYARQPENISDGVKQAYASLRSNVGDAVQTILAIPVVVQEDEEDEGRSAVHGSVRAVVRAVPVAVLKPMIGATEAVSKTLLGLRNTMEPARRGQLEDKYKNRRLSAKKSYPL</sequence>
<comment type="catalytic activity">
    <reaction evidence="11">
        <text>a 1,2-diacyl-sn-glycero-3-phosphoethanolamine(in) = a 1,2-diacyl-sn-glycero-3-phosphoethanolamine(out)</text>
        <dbReference type="Rhea" id="RHEA:38895"/>
        <dbReference type="ChEBI" id="CHEBI:64612"/>
    </reaction>
</comment>
<dbReference type="GeneID" id="63800337"/>
<comment type="caution">
    <text evidence="13">The sequence shown here is derived from an EMBL/GenBank/DDBJ whole genome shotgun (WGS) entry which is preliminary data.</text>
</comment>
<evidence type="ECO:0000256" key="11">
    <source>
        <dbReference type="ARBA" id="ARBA00024615"/>
    </source>
</evidence>
<evidence type="ECO:0000256" key="4">
    <source>
        <dbReference type="ARBA" id="ARBA00018070"/>
    </source>
</evidence>
<comment type="similarity">
    <text evidence="3">Belongs to the ATG2 family.</text>
</comment>
<feature type="region of interest" description="Disordered" evidence="12">
    <location>
        <begin position="1546"/>
        <end position="1578"/>
    </location>
</feature>
<dbReference type="GO" id="GO:0061908">
    <property type="term" value="C:phagophore"/>
    <property type="evidence" value="ECO:0007669"/>
    <property type="project" value="TreeGrafter"/>
</dbReference>
<feature type="compositionally biased region" description="Low complexity" evidence="12">
    <location>
        <begin position="1380"/>
        <end position="1391"/>
    </location>
</feature>
<dbReference type="PANTHER" id="PTHR13190:SF1">
    <property type="entry name" value="AUTOPHAGY-RELATED 2, ISOFORM A"/>
    <property type="match status" value="1"/>
</dbReference>
<evidence type="ECO:0000256" key="9">
    <source>
        <dbReference type="ARBA" id="ARBA00023136"/>
    </source>
</evidence>
<evidence type="ECO:0000256" key="1">
    <source>
        <dbReference type="ARBA" id="ARBA00004406"/>
    </source>
</evidence>
<dbReference type="EMBL" id="MCFD01000007">
    <property type="protein sequence ID" value="ORX69570.1"/>
    <property type="molecule type" value="Genomic_DNA"/>
</dbReference>
<comment type="catalytic activity">
    <reaction evidence="10">
        <text>a 1,2-diacyl-sn-glycero-3-phospho-L-serine(in) = a 1,2-diacyl-sn-glycero-3-phospho-L-serine(out)</text>
        <dbReference type="Rhea" id="RHEA:38663"/>
        <dbReference type="ChEBI" id="CHEBI:57262"/>
    </reaction>
</comment>
<dbReference type="Proteomes" id="UP000193922">
    <property type="component" value="Unassembled WGS sequence"/>
</dbReference>
<dbReference type="RefSeq" id="XP_040743258.1">
    <property type="nucleotide sequence ID" value="XM_040883689.1"/>
</dbReference>